<dbReference type="GO" id="GO:0031901">
    <property type="term" value="C:early endosome membrane"/>
    <property type="evidence" value="ECO:0007669"/>
    <property type="project" value="UniProtKB-SubCell"/>
</dbReference>
<evidence type="ECO:0000256" key="15">
    <source>
        <dbReference type="ARBA" id="ARBA00022824"/>
    </source>
</evidence>
<keyword evidence="18" id="KW-0472">Membrane</keyword>
<evidence type="ECO:0000256" key="12">
    <source>
        <dbReference type="ARBA" id="ARBA00022490"/>
    </source>
</evidence>
<keyword evidence="15" id="KW-0256">Endoplasmic reticulum</keyword>
<dbReference type="GO" id="GO:0005765">
    <property type="term" value="C:lysosomal membrane"/>
    <property type="evidence" value="ECO:0007669"/>
    <property type="project" value="UniProtKB-SubCell"/>
</dbReference>
<evidence type="ECO:0000256" key="5">
    <source>
        <dbReference type="ARBA" id="ARBA00004406"/>
    </source>
</evidence>
<dbReference type="AlphaFoldDB" id="A0A6P8IJE0"/>
<evidence type="ECO:0000256" key="8">
    <source>
        <dbReference type="ARBA" id="ARBA00004633"/>
    </source>
</evidence>
<evidence type="ECO:0000256" key="19">
    <source>
        <dbReference type="ARBA" id="ARBA00023228"/>
    </source>
</evidence>
<evidence type="ECO:0000256" key="20">
    <source>
        <dbReference type="ARBA" id="ARBA00023242"/>
    </source>
</evidence>
<evidence type="ECO:0000313" key="27">
    <source>
        <dbReference type="Proteomes" id="UP000515163"/>
    </source>
</evidence>
<feature type="domain" description="Target of rapamycin complex 2 subunit MAPKAP1-like Ras-binding" evidence="26">
    <location>
        <begin position="288"/>
        <end position="352"/>
    </location>
</feature>
<dbReference type="GO" id="GO:0038203">
    <property type="term" value="P:TORC2 signaling"/>
    <property type="evidence" value="ECO:0007669"/>
    <property type="project" value="TreeGrafter"/>
</dbReference>
<dbReference type="KEGG" id="aten:116301634"/>
<dbReference type="GO" id="GO:0005886">
    <property type="term" value="C:plasma membrane"/>
    <property type="evidence" value="ECO:0007669"/>
    <property type="project" value="UniProtKB-SubCell"/>
</dbReference>
<proteinExistence type="inferred from homology"/>
<evidence type="ECO:0000259" key="24">
    <source>
        <dbReference type="Pfam" id="PF16978"/>
    </source>
</evidence>
<evidence type="ECO:0000259" key="25">
    <source>
        <dbReference type="Pfam" id="PF16979"/>
    </source>
</evidence>
<feature type="compositionally biased region" description="Basic residues" evidence="23">
    <location>
        <begin position="79"/>
        <end position="89"/>
    </location>
</feature>
<dbReference type="RefSeq" id="XP_031566578.1">
    <property type="nucleotide sequence ID" value="XM_031710718.1"/>
</dbReference>
<dbReference type="Pfam" id="PF16978">
    <property type="entry name" value="CRIM"/>
    <property type="match status" value="1"/>
</dbReference>
<dbReference type="OrthoDB" id="5981153at2759"/>
<comment type="similarity">
    <text evidence="9">Belongs to the SIN1 family.</text>
</comment>
<evidence type="ECO:0000256" key="3">
    <source>
        <dbReference type="ARBA" id="ARBA00004220"/>
    </source>
</evidence>
<evidence type="ECO:0000256" key="13">
    <source>
        <dbReference type="ARBA" id="ARBA00022753"/>
    </source>
</evidence>
<evidence type="ECO:0000256" key="10">
    <source>
        <dbReference type="ARBA" id="ARBA00014183"/>
    </source>
</evidence>
<dbReference type="GO" id="GO:0000139">
    <property type="term" value="C:Golgi membrane"/>
    <property type="evidence" value="ECO:0007669"/>
    <property type="project" value="UniProtKB-SubCell"/>
</dbReference>
<feature type="region of interest" description="Disordered" evidence="23">
    <location>
        <begin position="125"/>
        <end position="148"/>
    </location>
</feature>
<evidence type="ECO:0000256" key="16">
    <source>
        <dbReference type="ARBA" id="ARBA00023034"/>
    </source>
</evidence>
<dbReference type="GO" id="GO:0048471">
    <property type="term" value="C:perinuclear region of cytoplasm"/>
    <property type="evidence" value="ECO:0007669"/>
    <property type="project" value="UniProtKB-SubCell"/>
</dbReference>
<feature type="domain" description="CRIM" evidence="24">
    <location>
        <begin position="133"/>
        <end position="266"/>
    </location>
</feature>
<evidence type="ECO:0000256" key="22">
    <source>
        <dbReference type="ARBA" id="ARBA00031431"/>
    </source>
</evidence>
<protein>
    <recommendedName>
        <fullName evidence="10">Target of rapamycin complex 2 subunit MAPKAP1</fullName>
    </recommendedName>
    <alternativeName>
        <fullName evidence="22">Stress-activated map kinase-interacting protein 1</fullName>
    </alternativeName>
</protein>
<evidence type="ECO:0000256" key="14">
    <source>
        <dbReference type="ARBA" id="ARBA00022787"/>
    </source>
</evidence>
<dbReference type="GO" id="GO:0005789">
    <property type="term" value="C:endoplasmic reticulum membrane"/>
    <property type="evidence" value="ECO:0007669"/>
    <property type="project" value="UniProtKB-SubCell"/>
</dbReference>
<gene>
    <name evidence="28" type="primary">LOC116301634</name>
</gene>
<evidence type="ECO:0000256" key="1">
    <source>
        <dbReference type="ARBA" id="ARBA00004123"/>
    </source>
</evidence>
<keyword evidence="16" id="KW-0333">Golgi apparatus</keyword>
<keyword evidence="13" id="KW-0967">Endosome</keyword>
<organism evidence="27 28">
    <name type="scientific">Actinia tenebrosa</name>
    <name type="common">Australian red waratah sea anemone</name>
    <dbReference type="NCBI Taxonomy" id="6105"/>
    <lineage>
        <taxon>Eukaryota</taxon>
        <taxon>Metazoa</taxon>
        <taxon>Cnidaria</taxon>
        <taxon>Anthozoa</taxon>
        <taxon>Hexacorallia</taxon>
        <taxon>Actiniaria</taxon>
        <taxon>Actiniidae</taxon>
        <taxon>Actinia</taxon>
    </lineage>
</organism>
<keyword evidence="19" id="KW-0458">Lysosome</keyword>
<reference evidence="28" key="1">
    <citation type="submission" date="2025-08" db="UniProtKB">
        <authorList>
            <consortium name="RefSeq"/>
        </authorList>
    </citation>
    <scope>IDENTIFICATION</scope>
</reference>
<dbReference type="GO" id="GO:0005741">
    <property type="term" value="C:mitochondrial outer membrane"/>
    <property type="evidence" value="ECO:0007669"/>
    <property type="project" value="UniProtKB-SubCell"/>
</dbReference>
<dbReference type="InterPro" id="IPR011993">
    <property type="entry name" value="PH-like_dom_sf"/>
</dbReference>
<feature type="compositionally biased region" description="Low complexity" evidence="23">
    <location>
        <begin position="128"/>
        <end position="137"/>
    </location>
</feature>
<dbReference type="FunCoup" id="A0A6P8IJE0">
    <property type="interactions" value="3020"/>
</dbReference>
<feature type="domain" description="SIN1-type PH" evidence="25">
    <location>
        <begin position="375"/>
        <end position="481"/>
    </location>
</feature>
<dbReference type="InterPro" id="IPR057339">
    <property type="entry name" value="RBD_SIN1"/>
</dbReference>
<evidence type="ECO:0000256" key="4">
    <source>
        <dbReference type="ARBA" id="ARBA00004395"/>
    </source>
</evidence>
<evidence type="ECO:0000256" key="17">
    <source>
        <dbReference type="ARBA" id="ARBA00023128"/>
    </source>
</evidence>
<name>A0A6P8IJE0_ACTTE</name>
<comment type="subcellular location">
    <subcellularLocation>
        <location evidence="2">Cell membrane</location>
        <topology evidence="2">Peripheral membrane protein</topology>
    </subcellularLocation>
    <subcellularLocation>
        <location evidence="7">Cytoplasm</location>
        <location evidence="7">Perinuclear region</location>
    </subcellularLocation>
    <subcellularLocation>
        <location evidence="3">Early endosome membrane</location>
        <topology evidence="3">Peripheral membrane protein</topology>
    </subcellularLocation>
    <subcellularLocation>
        <location evidence="5">Endoplasmic reticulum membrane</location>
        <topology evidence="5">Peripheral membrane protein</topology>
    </subcellularLocation>
    <subcellularLocation>
        <location evidence="4">Golgi apparatus membrane</location>
        <topology evidence="4">Peripheral membrane protein</topology>
    </subcellularLocation>
    <subcellularLocation>
        <location evidence="8">Late endosome membrane</location>
        <topology evidence="8">Peripheral membrane protein</topology>
    </subcellularLocation>
    <subcellularLocation>
        <location evidence="21">Lysosome membrane</location>
        <topology evidence="21">Peripheral membrane protein</topology>
    </subcellularLocation>
    <subcellularLocation>
        <location evidence="6">Mitochondrion outer membrane</location>
        <topology evidence="6">Peripheral membrane protein</topology>
    </subcellularLocation>
    <subcellularLocation>
        <location evidence="1">Nucleus</location>
    </subcellularLocation>
</comment>
<dbReference type="GO" id="GO:0005634">
    <property type="term" value="C:nucleus"/>
    <property type="evidence" value="ECO:0007669"/>
    <property type="project" value="UniProtKB-SubCell"/>
</dbReference>
<dbReference type="Proteomes" id="UP000515163">
    <property type="component" value="Unplaced"/>
</dbReference>
<sequence length="507" mass="57451">MAFLDDPDFLISHIRNSCVTSDDTGMCEMVIVNEEAENNKVKQRRKIVGFPHTPDTVSSVASSVAQSFDIAVSPDIQKPRSKTGGKTKKGRDQDIKIKNIAWKDRQESVSSDDIEDAFKKRPIKNKKLSGSSSQLSKQIKESNREPSNPYLDYARFDGEAYQGTCPTKKLRIFLTMLSEDEAAIPIFVTVLGTAHVQDLIGLIMYKYTADDLGPALKGTTDQYCLRIAEDDGEVDMDFPALDKDELITKFGFTCLALVENEPKPVTKQAVAQTATSNSVILKVNDPRHGFSHVKLDSRRAKMKVVYDKMLKKRGLRRTGHEYVLEKQSEPGVPIDLEAPLDSMGTTEFVLTRGGRKQSSNEKDSGEVKFDFTSFQYKSYRLQMLHKLRTVTEIQLGVSLEGIEIDPVSTPRTSKLWPVKQKPVSYDMENIADCEVTDWKNGGRTAFRIWYYSNNSHEFKHHDFEADNIIADEIVMKLKHIFKSTVSEKRRNFLSAKEKKGVRRKNNR</sequence>
<dbReference type="Pfam" id="PF25322">
    <property type="entry name" value="RBD_SIN1"/>
    <property type="match status" value="1"/>
</dbReference>
<dbReference type="Gene3D" id="2.30.29.30">
    <property type="entry name" value="Pleckstrin-homology domain (PH domain)/Phosphotyrosine-binding domain (PTB)"/>
    <property type="match status" value="1"/>
</dbReference>
<keyword evidence="11" id="KW-1003">Cell membrane</keyword>
<accession>A0A6P8IJE0</accession>
<evidence type="ECO:0000256" key="21">
    <source>
        <dbReference type="ARBA" id="ARBA00023765"/>
    </source>
</evidence>
<evidence type="ECO:0000256" key="11">
    <source>
        <dbReference type="ARBA" id="ARBA00022475"/>
    </source>
</evidence>
<dbReference type="Pfam" id="PF16979">
    <property type="entry name" value="SIN1_PH"/>
    <property type="match status" value="1"/>
</dbReference>
<dbReference type="GO" id="GO:0005546">
    <property type="term" value="F:phosphatidylinositol-4,5-bisphosphate binding"/>
    <property type="evidence" value="ECO:0007669"/>
    <property type="project" value="TreeGrafter"/>
</dbReference>
<keyword evidence="17" id="KW-0496">Mitochondrion</keyword>
<dbReference type="GeneID" id="116301634"/>
<evidence type="ECO:0000259" key="26">
    <source>
        <dbReference type="Pfam" id="PF25322"/>
    </source>
</evidence>
<keyword evidence="20" id="KW-0539">Nucleus</keyword>
<dbReference type="InParanoid" id="A0A6P8IJE0"/>
<dbReference type="GO" id="GO:0031902">
    <property type="term" value="C:late endosome membrane"/>
    <property type="evidence" value="ECO:0007669"/>
    <property type="project" value="UniProtKB-SubCell"/>
</dbReference>
<evidence type="ECO:0000313" key="28">
    <source>
        <dbReference type="RefSeq" id="XP_031566578.1"/>
    </source>
</evidence>
<dbReference type="FunFam" id="2.30.29.30:FF:000585">
    <property type="entry name" value="target of rapamycin complex 2 subunit MAPKAP1 isoform X3"/>
    <property type="match status" value="1"/>
</dbReference>
<evidence type="ECO:0000256" key="18">
    <source>
        <dbReference type="ARBA" id="ARBA00023136"/>
    </source>
</evidence>
<feature type="region of interest" description="Disordered" evidence="23">
    <location>
        <begin position="72"/>
        <end position="97"/>
    </location>
</feature>
<dbReference type="PANTHER" id="PTHR13335">
    <property type="entry name" value="TARGET OF RAPAMYCIN COMPLEX 2 SUBUNIT MAPKAP1"/>
    <property type="match status" value="1"/>
</dbReference>
<keyword evidence="14" id="KW-1000">Mitochondrion outer membrane</keyword>
<dbReference type="InterPro" id="IPR008828">
    <property type="entry name" value="Sin1/Avo1"/>
</dbReference>
<keyword evidence="12" id="KW-0963">Cytoplasm</keyword>
<dbReference type="PANTHER" id="PTHR13335:SF1">
    <property type="entry name" value="TARGET OF RAPAMYCIN COMPLEX 2 SUBUNIT MAPKAP1"/>
    <property type="match status" value="1"/>
</dbReference>
<dbReference type="InterPro" id="IPR031313">
    <property type="entry name" value="Sin1_PH_dom"/>
</dbReference>
<dbReference type="GO" id="GO:0030674">
    <property type="term" value="F:protein-macromolecule adaptor activity"/>
    <property type="evidence" value="ECO:0007669"/>
    <property type="project" value="UniProtKB-ARBA"/>
</dbReference>
<evidence type="ECO:0000256" key="9">
    <source>
        <dbReference type="ARBA" id="ARBA00009407"/>
    </source>
</evidence>
<evidence type="ECO:0000256" key="23">
    <source>
        <dbReference type="SAM" id="MobiDB-lite"/>
    </source>
</evidence>
<keyword evidence="27" id="KW-1185">Reference proteome</keyword>
<dbReference type="GO" id="GO:0031932">
    <property type="term" value="C:TORC2 complex"/>
    <property type="evidence" value="ECO:0007669"/>
    <property type="project" value="InterPro"/>
</dbReference>
<dbReference type="InterPro" id="IPR031567">
    <property type="entry name" value="CRIM_dom"/>
</dbReference>
<evidence type="ECO:0000256" key="6">
    <source>
        <dbReference type="ARBA" id="ARBA00004450"/>
    </source>
</evidence>
<evidence type="ECO:0000256" key="2">
    <source>
        <dbReference type="ARBA" id="ARBA00004202"/>
    </source>
</evidence>
<evidence type="ECO:0000256" key="7">
    <source>
        <dbReference type="ARBA" id="ARBA00004556"/>
    </source>
</evidence>